<dbReference type="CDD" id="cd04104">
    <property type="entry name" value="p47_IIGP_like"/>
    <property type="match status" value="1"/>
</dbReference>
<dbReference type="InterPro" id="IPR027417">
    <property type="entry name" value="P-loop_NTPase"/>
</dbReference>
<organism evidence="6 7">
    <name type="scientific">Apodemus speciosus</name>
    <name type="common">Large Japanese field mouse</name>
    <dbReference type="NCBI Taxonomy" id="105296"/>
    <lineage>
        <taxon>Eukaryota</taxon>
        <taxon>Metazoa</taxon>
        <taxon>Chordata</taxon>
        <taxon>Craniata</taxon>
        <taxon>Vertebrata</taxon>
        <taxon>Euteleostomi</taxon>
        <taxon>Mammalia</taxon>
        <taxon>Eutheria</taxon>
        <taxon>Euarchontoglires</taxon>
        <taxon>Glires</taxon>
        <taxon>Rodentia</taxon>
        <taxon>Myomorpha</taxon>
        <taxon>Muroidea</taxon>
        <taxon>Muridae</taxon>
        <taxon>Murinae</taxon>
        <taxon>Apodemus</taxon>
    </lineage>
</organism>
<evidence type="ECO:0000256" key="1">
    <source>
        <dbReference type="ARBA" id="ARBA00005429"/>
    </source>
</evidence>
<evidence type="ECO:0000313" key="7">
    <source>
        <dbReference type="Proteomes" id="UP001623349"/>
    </source>
</evidence>
<evidence type="ECO:0000256" key="4">
    <source>
        <dbReference type="ARBA" id="ARBA00023134"/>
    </source>
</evidence>
<dbReference type="Proteomes" id="UP001623349">
    <property type="component" value="Unassembled WGS sequence"/>
</dbReference>
<evidence type="ECO:0000259" key="5">
    <source>
        <dbReference type="PROSITE" id="PS51716"/>
    </source>
</evidence>
<dbReference type="PANTHER" id="PTHR32341">
    <property type="entry name" value="INTERFERON-INDUCIBLE GTPASE"/>
    <property type="match status" value="1"/>
</dbReference>
<dbReference type="SUPFAM" id="SSF52540">
    <property type="entry name" value="P-loop containing nucleoside triphosphate hydrolases"/>
    <property type="match status" value="1"/>
</dbReference>
<dbReference type="PANTHER" id="PTHR32341:SF13">
    <property type="entry name" value="GTP-BINDING PROTEIN"/>
    <property type="match status" value="1"/>
</dbReference>
<dbReference type="InterPro" id="IPR007743">
    <property type="entry name" value="Immunity-related_GTPase-like"/>
</dbReference>
<gene>
    <name evidence="6" type="ORF">APTSU1_001122400</name>
</gene>
<protein>
    <submittedName>
        <fullName evidence="6">GTP-binding protein</fullName>
    </submittedName>
</protein>
<comment type="caution">
    <text evidence="6">The sequence shown here is derived from an EMBL/GenBank/DDBJ whole genome shotgun (WGS) entry which is preliminary data.</text>
</comment>
<accession>A0ABQ0F9Q2</accession>
<dbReference type="PROSITE" id="PS51716">
    <property type="entry name" value="G_IRG"/>
    <property type="match status" value="1"/>
</dbReference>
<evidence type="ECO:0000256" key="2">
    <source>
        <dbReference type="ARBA" id="ARBA00022741"/>
    </source>
</evidence>
<name>A0ABQ0F9Q2_APOSI</name>
<evidence type="ECO:0000313" key="6">
    <source>
        <dbReference type="EMBL" id="GAB1295989.1"/>
    </source>
</evidence>
<feature type="domain" description="IRG-type G" evidence="5">
    <location>
        <begin position="73"/>
        <end position="255"/>
    </location>
</feature>
<sequence>MDQFISVFMKGASEKNFQRLAMEFLPQYTALISKAGGMLSPETLSGIHKALQQGKLSDVISQIQEAISAAENAGLEVAVIGQSGTGKSSFINALRGLSHEAEESADVGTVETTMYKIPYQHPKYPKVIFWDLPGTGTPNFHIDMYLDQVGFANYDFFIIISSSRFSLNDALLAQKIKDAGKKFYFVRTKVDSDLYNEEKTKPTTFKKENVLQRIRDYCLTNLISIGVTEPRIFLISNFHLDTFDFPKLEETLLKELPGHKRHMFALLLPNISVASIELKKHFLQEKICLEALKSAAVSFIPFMTFFMGFDLPQQEECLKEYRSYFGLDDKSVEEIAERLGMRLEDIKGQLKCLDFWPLVKDDSIIAQAKNAAEAFCAVNGGPASSVFQALKVYYGRKQFLNTVVDDAKHLLRKMETVNVASPDSI</sequence>
<dbReference type="InterPro" id="IPR030385">
    <property type="entry name" value="G_IRG_dom"/>
</dbReference>
<comment type="similarity">
    <text evidence="1">Belongs to the TRAFAC class dynamin-like GTPase superfamily. IRG family.</text>
</comment>
<dbReference type="Gene3D" id="3.40.50.300">
    <property type="entry name" value="P-loop containing nucleotide triphosphate hydrolases"/>
    <property type="match status" value="1"/>
</dbReference>
<evidence type="ECO:0000256" key="3">
    <source>
        <dbReference type="ARBA" id="ARBA00022801"/>
    </source>
</evidence>
<keyword evidence="4" id="KW-0342">GTP-binding</keyword>
<keyword evidence="2" id="KW-0547">Nucleotide-binding</keyword>
<keyword evidence="3" id="KW-0378">Hydrolase</keyword>
<dbReference type="EMBL" id="BAAFST010000011">
    <property type="protein sequence ID" value="GAB1295989.1"/>
    <property type="molecule type" value="Genomic_DNA"/>
</dbReference>
<dbReference type="Pfam" id="PF05049">
    <property type="entry name" value="IIGP"/>
    <property type="match status" value="1"/>
</dbReference>
<keyword evidence="7" id="KW-1185">Reference proteome</keyword>
<dbReference type="InterPro" id="IPR051515">
    <property type="entry name" value="IRG"/>
</dbReference>
<proteinExistence type="inferred from homology"/>
<reference evidence="6 7" key="1">
    <citation type="submission" date="2024-08" db="EMBL/GenBank/DDBJ databases">
        <title>The draft genome of Apodemus speciosus.</title>
        <authorList>
            <person name="Nabeshima K."/>
            <person name="Suzuki S."/>
            <person name="Onuma M."/>
        </authorList>
    </citation>
    <scope>NUCLEOTIDE SEQUENCE [LARGE SCALE GENOMIC DNA]</scope>
    <source>
        <strain evidence="6">IB14-021</strain>
    </source>
</reference>